<name>L1L3N6_9ACTN</name>
<reference evidence="2 3" key="1">
    <citation type="submission" date="2012-11" db="EMBL/GenBank/DDBJ databases">
        <authorList>
            <person name="Huguet-Tapia J.C."/>
            <person name="Durkin A.S."/>
            <person name="Pettis G.S."/>
            <person name="Badger J.H."/>
        </authorList>
    </citation>
    <scope>NUCLEOTIDE SEQUENCE [LARGE SCALE GENOMIC DNA]</scope>
    <source>
        <strain evidence="2 3">91-03</strain>
    </source>
</reference>
<feature type="compositionally biased region" description="Low complexity" evidence="1">
    <location>
        <begin position="23"/>
        <end position="34"/>
    </location>
</feature>
<organism evidence="2 3">
    <name type="scientific">Streptomyces ipomoeae 91-03</name>
    <dbReference type="NCBI Taxonomy" id="698759"/>
    <lineage>
        <taxon>Bacteria</taxon>
        <taxon>Bacillati</taxon>
        <taxon>Actinomycetota</taxon>
        <taxon>Actinomycetes</taxon>
        <taxon>Kitasatosporales</taxon>
        <taxon>Streptomycetaceae</taxon>
        <taxon>Streptomyces</taxon>
    </lineage>
</organism>
<feature type="region of interest" description="Disordered" evidence="1">
    <location>
        <begin position="1"/>
        <end position="56"/>
    </location>
</feature>
<comment type="caution">
    <text evidence="2">The sequence shown here is derived from an EMBL/GenBank/DDBJ whole genome shotgun (WGS) entry which is preliminary data.</text>
</comment>
<sequence>TATWSSSDAPTTKSRSTVSGSNPPRSRPCWPRCPASNRPWSSSTTRRRAPGSSSAM</sequence>
<evidence type="ECO:0000256" key="1">
    <source>
        <dbReference type="SAM" id="MobiDB-lite"/>
    </source>
</evidence>
<dbReference type="EMBL" id="AEJC01000128">
    <property type="protein sequence ID" value="EKX67681.1"/>
    <property type="molecule type" value="Genomic_DNA"/>
</dbReference>
<evidence type="ECO:0000313" key="2">
    <source>
        <dbReference type="EMBL" id="EKX67681.1"/>
    </source>
</evidence>
<feature type="non-terminal residue" evidence="2">
    <location>
        <position position="1"/>
    </location>
</feature>
<gene>
    <name evidence="2" type="ORF">STRIP9103_00061</name>
</gene>
<accession>L1L3N6</accession>
<feature type="compositionally biased region" description="Polar residues" evidence="1">
    <location>
        <begin position="1"/>
        <end position="22"/>
    </location>
</feature>
<proteinExistence type="predicted"/>
<dbReference type="Proteomes" id="UP000010411">
    <property type="component" value="Unassembled WGS sequence"/>
</dbReference>
<keyword evidence="3" id="KW-1185">Reference proteome</keyword>
<dbReference type="AlphaFoldDB" id="L1L3N6"/>
<evidence type="ECO:0000313" key="3">
    <source>
        <dbReference type="Proteomes" id="UP000010411"/>
    </source>
</evidence>
<protein>
    <submittedName>
        <fullName evidence="2">AMP-binding enzyme</fullName>
    </submittedName>
</protein>